<feature type="region of interest" description="Disordered" evidence="1">
    <location>
        <begin position="1184"/>
        <end position="1338"/>
    </location>
</feature>
<evidence type="ECO:0000313" key="2">
    <source>
        <dbReference type="EMBL" id="PPQ98852.1"/>
    </source>
</evidence>
<evidence type="ECO:0000256" key="1">
    <source>
        <dbReference type="SAM" id="MobiDB-lite"/>
    </source>
</evidence>
<feature type="compositionally biased region" description="Acidic residues" evidence="1">
    <location>
        <begin position="1487"/>
        <end position="1514"/>
    </location>
</feature>
<dbReference type="InterPro" id="IPR040521">
    <property type="entry name" value="KDZ"/>
</dbReference>
<feature type="compositionally biased region" description="Basic and acidic residues" evidence="1">
    <location>
        <begin position="1221"/>
        <end position="1230"/>
    </location>
</feature>
<dbReference type="PANTHER" id="PTHR33096:SF1">
    <property type="entry name" value="CXC1-LIKE CYSTEINE CLUSTER ASSOCIATED WITH KDZ TRANSPOSASES DOMAIN-CONTAINING PROTEIN"/>
    <property type="match status" value="1"/>
</dbReference>
<feature type="region of interest" description="Disordered" evidence="1">
    <location>
        <begin position="1452"/>
        <end position="1598"/>
    </location>
</feature>
<protein>
    <submittedName>
        <fullName evidence="2">Uncharacterized protein</fullName>
    </submittedName>
</protein>
<dbReference type="PANTHER" id="PTHR33096">
    <property type="entry name" value="CXC2 DOMAIN-CONTAINING PROTEIN"/>
    <property type="match status" value="1"/>
</dbReference>
<proteinExistence type="predicted"/>
<dbReference type="OrthoDB" id="3222357at2759"/>
<name>A0A409Y713_9AGAR</name>
<reference evidence="2 3" key="1">
    <citation type="journal article" date="2018" name="Evol. Lett.">
        <title>Horizontal gene cluster transfer increased hallucinogenic mushroom diversity.</title>
        <authorList>
            <person name="Reynolds H.T."/>
            <person name="Vijayakumar V."/>
            <person name="Gluck-Thaler E."/>
            <person name="Korotkin H.B."/>
            <person name="Matheny P.B."/>
            <person name="Slot J.C."/>
        </authorList>
    </citation>
    <scope>NUCLEOTIDE SEQUENCE [LARGE SCALE GENOMIC DNA]</scope>
    <source>
        <strain evidence="2 3">SRW20</strain>
    </source>
</reference>
<dbReference type="Proteomes" id="UP000284706">
    <property type="component" value="Unassembled WGS sequence"/>
</dbReference>
<keyword evidence="3" id="KW-1185">Reference proteome</keyword>
<feature type="region of interest" description="Disordered" evidence="1">
    <location>
        <begin position="1387"/>
        <end position="1427"/>
    </location>
</feature>
<feature type="compositionally biased region" description="Acidic residues" evidence="1">
    <location>
        <begin position="1549"/>
        <end position="1560"/>
    </location>
</feature>
<feature type="compositionally biased region" description="Acidic residues" evidence="1">
    <location>
        <begin position="1569"/>
        <end position="1598"/>
    </location>
</feature>
<dbReference type="Pfam" id="PF18758">
    <property type="entry name" value="KDZ"/>
    <property type="match status" value="1"/>
</dbReference>
<dbReference type="STRING" id="231916.A0A409Y713"/>
<dbReference type="InParanoid" id="A0A409Y713"/>
<organism evidence="2 3">
    <name type="scientific">Gymnopilus dilepis</name>
    <dbReference type="NCBI Taxonomy" id="231916"/>
    <lineage>
        <taxon>Eukaryota</taxon>
        <taxon>Fungi</taxon>
        <taxon>Dikarya</taxon>
        <taxon>Basidiomycota</taxon>
        <taxon>Agaricomycotina</taxon>
        <taxon>Agaricomycetes</taxon>
        <taxon>Agaricomycetidae</taxon>
        <taxon>Agaricales</taxon>
        <taxon>Agaricineae</taxon>
        <taxon>Hymenogastraceae</taxon>
        <taxon>Gymnopilus</taxon>
    </lineage>
</organism>
<evidence type="ECO:0000313" key="3">
    <source>
        <dbReference type="Proteomes" id="UP000284706"/>
    </source>
</evidence>
<comment type="caution">
    <text evidence="2">The sequence shown here is derived from an EMBL/GenBank/DDBJ whole genome shotgun (WGS) entry which is preliminary data.</text>
</comment>
<feature type="region of interest" description="Disordered" evidence="1">
    <location>
        <begin position="982"/>
        <end position="1045"/>
    </location>
</feature>
<feature type="compositionally biased region" description="Polar residues" evidence="1">
    <location>
        <begin position="1184"/>
        <end position="1197"/>
    </location>
</feature>
<feature type="compositionally biased region" description="Low complexity" evidence="1">
    <location>
        <begin position="1110"/>
        <end position="1122"/>
    </location>
</feature>
<feature type="compositionally biased region" description="Basic and acidic residues" evidence="1">
    <location>
        <begin position="1204"/>
        <end position="1213"/>
    </location>
</feature>
<dbReference type="EMBL" id="NHYE01001093">
    <property type="protein sequence ID" value="PPQ98852.1"/>
    <property type="molecule type" value="Genomic_DNA"/>
</dbReference>
<gene>
    <name evidence="2" type="ORF">CVT26_014324</name>
</gene>
<feature type="compositionally biased region" description="Acidic residues" evidence="1">
    <location>
        <begin position="1130"/>
        <end position="1139"/>
    </location>
</feature>
<sequence>MSRLWRWTKKLKWNKYGHNKKSALKPDPGSLGLFCAACPQVGINIPDNWKDDKNRFLYRRTVVADGNFKADHVRQKADNDVWLLDGGGMMPNRDDYFKFLAKAIEKFTHAPCENTFRAILNALLSSKACDITGVVAMHAPCENTFRAILNALLSSKACDITGVVAMVCARHGCFIPNALADLFRGEQQKNLDYILLKVIEMTNLDPEQGLLIIYDIICQYFVYLLLRIGKWLPEGLDIERAIDLFHVHAHKDQCFFRYATTFVPGAGAVAGQILESLWSNLNAISPMARTATLAHRAEILDDHTTDSNYKVMMAMPNTLCNKWRNALKVSLRVDKAYLDLSSTVSEDIQAEWEAQIRAAEARRSTDITAMDIYGADVVTFQNAPTAPSQTQTGEGSPVEVWIQYALDVEEKQLEIQDKLRRLARAQGGQQTDDIELARNTLHSMMATLKEKQAAAGAISAELTEEQQRVHEAALVTDEVEFDEIIQDAIPPTVANEHTVTIERQTLILPSNHNVKGNFAPTEISLRQRQARREISNIRDIVADLSFQFSAVLRKSPRQSARGAAQKRVKNMQHELTHHARIYTICRRRLQELGCSEDFLRHFKELRRSDLKASTEILQPNMPGSTNIQLPWIWHTGRFFTMQDQAWADDMASSTDTATLLEFKRVHWLRARAQMQRWHEEVLLLSHEMQWTVRFYLYKARTWEDSMSVGGVTPGAKAYALRQIGMWRKLAVGADTLFSDLTSQYESPFPFALQLGGSRRFHQLVQDAVYYGESRFRRALYKIIEAEEKDKGWMQRCLQQDLMTFLCVLGAATAIGQVIDVPILTRSLADSIVLVPPNKFPVPFDSSIFNILDNGLPESDACSLAESYTFDWWNEKKEPGADKMIDMEGLLEALAHHATVKKFNFGDPVAATPPRVNEPEPAGENSCLDCQVYRRLLTKALNKMKEFYRMANTAEMVTTESLEIAKRKGSIFHMLYERSLEKEMETAVEPPAASTSSEVNAPAASTTSAKEQKEVDTPAASTSSAKDETEIDPPAPPATDPASKWTWGVNLTDDDVLQLCNENRRRNPGAEHTGYARPLSTGSPDPAREDSPRIYLQKLPEGATGGAPGSEATPTEPAEPETAQSAGAEDAPPDLPDDVEPYAKGVLYKKGPLTLQDFPYRIIQAPAIHPPPTPPIVEHRFATSSVPNSAMSGGSADSVSVADGPARETKRFGEIEGEGESEEQHARRDYAMDVDLLASSDEEGPAGQLDASQLRAPVGIDNGLLDSSDEDEPPVPSTREESAAHVAPLTRVPQEDFNILDSSDESMSSPPPAQAGPSRQSNDLPKDSEPSAPLPNMQLPFQRSHISTDELFLGGFYIPKDTMSPPSALATPVVANTAAPTASHHIVPPAEVPNVEGPPTSPAGTLADRFHELLQSDDEDSPAASPLHPTVVGLPSLRPLLDAVLAQNIETFLASDDEGESDPAPPAAQNDVRMSSPPVATLPAEGYEGSDGEVDELEDDGVDADHDGEDDEATDEIPLMRPSELDLPHDLTAVDFSFIDDTYLQGDEQGPAEEEGQEDASEGSQYADSEGFDLDVDGDGSDYDNEYEQSEGDQADVSA</sequence>
<feature type="compositionally biased region" description="Polar residues" evidence="1">
    <location>
        <begin position="992"/>
        <end position="1008"/>
    </location>
</feature>
<feature type="region of interest" description="Disordered" evidence="1">
    <location>
        <begin position="1064"/>
        <end position="1142"/>
    </location>
</feature>
<accession>A0A409Y713</accession>